<dbReference type="InterPro" id="IPR029052">
    <property type="entry name" value="Metallo-depent_PP-like"/>
</dbReference>
<feature type="compositionally biased region" description="Basic and acidic residues" evidence="1">
    <location>
        <begin position="453"/>
        <end position="464"/>
    </location>
</feature>
<dbReference type="InterPro" id="IPR038607">
    <property type="entry name" value="PhoD-like_sf"/>
</dbReference>
<reference evidence="6" key="1">
    <citation type="submission" date="2016-10" db="EMBL/GenBank/DDBJ databases">
        <authorList>
            <person name="Varghese N."/>
            <person name="Submissions S."/>
        </authorList>
    </citation>
    <scope>NUCLEOTIDE SEQUENCE [LARGE SCALE GENOMIC DNA]</scope>
    <source>
        <strain evidence="6">DSM 44234</strain>
    </source>
</reference>
<dbReference type="Pfam" id="PF09423">
    <property type="entry name" value="PhoD"/>
    <property type="match status" value="1"/>
</dbReference>
<evidence type="ECO:0000256" key="1">
    <source>
        <dbReference type="SAM" id="MobiDB-lite"/>
    </source>
</evidence>
<feature type="domain" description="PhoD-like phosphatase metallophosphatase" evidence="3">
    <location>
        <begin position="159"/>
        <end position="493"/>
    </location>
</feature>
<dbReference type="InterPro" id="IPR052900">
    <property type="entry name" value="Phospholipid_Metab_Enz"/>
</dbReference>
<protein>
    <submittedName>
        <fullName evidence="5">Alkaline phosphatase D</fullName>
    </submittedName>
</protein>
<organism evidence="5 6">
    <name type="scientific">Tsukamurella tyrosinosolvens</name>
    <dbReference type="NCBI Taxonomy" id="57704"/>
    <lineage>
        <taxon>Bacteria</taxon>
        <taxon>Bacillati</taxon>
        <taxon>Actinomycetota</taxon>
        <taxon>Actinomycetes</taxon>
        <taxon>Mycobacteriales</taxon>
        <taxon>Tsukamurellaceae</taxon>
        <taxon>Tsukamurella</taxon>
    </lineage>
</organism>
<evidence type="ECO:0000313" key="6">
    <source>
        <dbReference type="Proteomes" id="UP000182241"/>
    </source>
</evidence>
<dbReference type="CDD" id="cd07389">
    <property type="entry name" value="MPP_PhoD"/>
    <property type="match status" value="1"/>
</dbReference>
<dbReference type="AlphaFoldDB" id="A0A1H4MNQ4"/>
<keyword evidence="6" id="KW-1185">Reference proteome</keyword>
<dbReference type="InterPro" id="IPR006311">
    <property type="entry name" value="TAT_signal"/>
</dbReference>
<dbReference type="RefSeq" id="WP_068740801.1">
    <property type="nucleotide sequence ID" value="NZ_FNSA01000003.1"/>
</dbReference>
<feature type="domain" description="Phospholipase D N-terminal" evidence="4">
    <location>
        <begin position="49"/>
        <end position="147"/>
    </location>
</feature>
<evidence type="ECO:0000259" key="3">
    <source>
        <dbReference type="Pfam" id="PF09423"/>
    </source>
</evidence>
<feature type="region of interest" description="Disordered" evidence="1">
    <location>
        <begin position="445"/>
        <end position="464"/>
    </location>
</feature>
<feature type="signal peptide" evidence="2">
    <location>
        <begin position="1"/>
        <end position="24"/>
    </location>
</feature>
<sequence>MPSPFVSRRTFLLGAAGAAALAGAGCAPGGDPAPGASSSATPRGDLFALGVASGDPTPDGAVLWTRLARDPLADDGMGGIPARAFPVQWEVAEDERFTKVVQRGDATAAPEAGHSVHVELAGLRPGREYFYRFRAEGALSQTGRTHTTPEPGSMTPLAMAFASCSQYEHGYFTAYRHLAEERPHLILHLGDYQYEYEAGGYELKTGNVRDHRGPETVTLANYRQRYAQYKSDPDLQLAHAAAPWVAVWDDHEVDNNWAGEVYEKPEKPQPDFLERRRAAFQAYYENMPLRRAQVPNGLSLRLFRRVQWGDLATFHMLDTRQYRDDQVGNDKVPATDPENRNPARSLTGAEQERWLLDGLHASRARWDVLGQQVMFAPIDYDPTEAAGYNPDAWDGYVGSRDRVMDGWQAAGTRNPVVLTGDVHTHYANDIRRGDAVVASELTATSITSGGDGSAEHSEKEKAQLRDNPHIRLLRNQRGYISTRITPESIRADYRVLPYVSKPGAPVETAASFDIRDGVRGLQQV</sequence>
<dbReference type="Proteomes" id="UP000182241">
    <property type="component" value="Unassembled WGS sequence"/>
</dbReference>
<dbReference type="PANTHER" id="PTHR43606">
    <property type="entry name" value="PHOSPHATASE, PUTATIVE (AFU_ORTHOLOGUE AFUA_6G08710)-RELATED"/>
    <property type="match status" value="1"/>
</dbReference>
<dbReference type="OrthoDB" id="3497025at2"/>
<accession>A0A1H4MNQ4</accession>
<evidence type="ECO:0000313" key="5">
    <source>
        <dbReference type="EMBL" id="SEB84603.1"/>
    </source>
</evidence>
<feature type="chain" id="PRO_5038749665" evidence="2">
    <location>
        <begin position="25"/>
        <end position="524"/>
    </location>
</feature>
<name>A0A1H4MNQ4_TSUTY</name>
<feature type="region of interest" description="Disordered" evidence="1">
    <location>
        <begin position="326"/>
        <end position="348"/>
    </location>
</feature>
<dbReference type="InterPro" id="IPR018946">
    <property type="entry name" value="PhoD-like_MPP"/>
</dbReference>
<dbReference type="Pfam" id="PF16655">
    <property type="entry name" value="PhoD_N"/>
    <property type="match status" value="1"/>
</dbReference>
<gene>
    <name evidence="5" type="ORF">SAMN04489793_0924</name>
</gene>
<evidence type="ECO:0000256" key="2">
    <source>
        <dbReference type="SAM" id="SignalP"/>
    </source>
</evidence>
<dbReference type="PANTHER" id="PTHR43606:SF2">
    <property type="entry name" value="ALKALINE PHOSPHATASE FAMILY PROTEIN (AFU_ORTHOLOGUE AFUA_5G03860)"/>
    <property type="match status" value="1"/>
</dbReference>
<proteinExistence type="predicted"/>
<evidence type="ECO:0000259" key="4">
    <source>
        <dbReference type="Pfam" id="PF16655"/>
    </source>
</evidence>
<dbReference type="Gene3D" id="3.60.21.70">
    <property type="entry name" value="PhoD-like phosphatase"/>
    <property type="match status" value="1"/>
</dbReference>
<dbReference type="EMBL" id="FNSA01000003">
    <property type="protein sequence ID" value="SEB84603.1"/>
    <property type="molecule type" value="Genomic_DNA"/>
</dbReference>
<dbReference type="Gene3D" id="2.60.40.380">
    <property type="entry name" value="Purple acid phosphatase-like, N-terminal"/>
    <property type="match status" value="1"/>
</dbReference>
<dbReference type="STRING" id="57704.SAMN04489793_0924"/>
<dbReference type="PROSITE" id="PS51318">
    <property type="entry name" value="TAT"/>
    <property type="match status" value="1"/>
</dbReference>
<keyword evidence="2" id="KW-0732">Signal</keyword>
<dbReference type="InterPro" id="IPR032093">
    <property type="entry name" value="PhoD_N"/>
</dbReference>
<dbReference type="SUPFAM" id="SSF56300">
    <property type="entry name" value="Metallo-dependent phosphatases"/>
    <property type="match status" value="1"/>
</dbReference>